<organism evidence="1">
    <name type="scientific">Lepeophtheirus salmonis</name>
    <name type="common">Salmon louse</name>
    <name type="synonym">Caligus salmonis</name>
    <dbReference type="NCBI Taxonomy" id="72036"/>
    <lineage>
        <taxon>Eukaryota</taxon>
        <taxon>Metazoa</taxon>
        <taxon>Ecdysozoa</taxon>
        <taxon>Arthropoda</taxon>
        <taxon>Crustacea</taxon>
        <taxon>Multicrustacea</taxon>
        <taxon>Hexanauplia</taxon>
        <taxon>Copepoda</taxon>
        <taxon>Siphonostomatoida</taxon>
        <taxon>Caligidae</taxon>
        <taxon>Lepeophtheirus</taxon>
    </lineage>
</organism>
<reference evidence="1" key="1">
    <citation type="submission" date="2014-05" db="EMBL/GenBank/DDBJ databases">
        <authorList>
            <person name="Chronopoulou M."/>
        </authorList>
    </citation>
    <scope>NUCLEOTIDE SEQUENCE</scope>
    <source>
        <tissue evidence="1">Whole organism</tissue>
    </source>
</reference>
<dbReference type="AlphaFoldDB" id="A0A0K2UTP8"/>
<dbReference type="EMBL" id="HACA01024288">
    <property type="protein sequence ID" value="CDW41649.1"/>
    <property type="molecule type" value="Transcribed_RNA"/>
</dbReference>
<proteinExistence type="predicted"/>
<protein>
    <submittedName>
        <fullName evidence="1">Uncharacterized protein</fullName>
    </submittedName>
</protein>
<evidence type="ECO:0000313" key="1">
    <source>
        <dbReference type="EMBL" id="CDW41649.1"/>
    </source>
</evidence>
<name>A0A0K2UTP8_LEPSM</name>
<accession>A0A0K2UTP8</accession>
<sequence length="52" mass="6248">MYKMCHMHVPLRGLHVFIVNPRLSRISRNCQISTFIRKSASSNYILYYEYPL</sequence>